<name>A0A4P9WDT2_9FUNG</name>
<evidence type="ECO:0000256" key="5">
    <source>
        <dbReference type="ARBA" id="ARBA00023242"/>
    </source>
</evidence>
<dbReference type="GO" id="GO:0042273">
    <property type="term" value="P:ribosomal large subunit biogenesis"/>
    <property type="evidence" value="ECO:0007669"/>
    <property type="project" value="TreeGrafter"/>
</dbReference>
<feature type="compositionally biased region" description="Basic residues" evidence="6">
    <location>
        <begin position="1"/>
        <end position="22"/>
    </location>
</feature>
<evidence type="ECO:0000256" key="3">
    <source>
        <dbReference type="ARBA" id="ARBA00008479"/>
    </source>
</evidence>
<protein>
    <recommendedName>
        <fullName evidence="4">Nucleolar protein 16</fullName>
    </recommendedName>
</protein>
<evidence type="ECO:0000256" key="6">
    <source>
        <dbReference type="SAM" id="MobiDB-lite"/>
    </source>
</evidence>
<dbReference type="EMBL" id="KZ995512">
    <property type="protein sequence ID" value="RKO90522.1"/>
    <property type="molecule type" value="Genomic_DNA"/>
</dbReference>
<dbReference type="Pfam" id="PF09420">
    <property type="entry name" value="Nop16"/>
    <property type="match status" value="1"/>
</dbReference>
<reference evidence="8" key="1">
    <citation type="journal article" date="2018" name="Nat. Microbiol.">
        <title>Leveraging single-cell genomics to expand the fungal tree of life.</title>
        <authorList>
            <person name="Ahrendt S.R."/>
            <person name="Quandt C.A."/>
            <person name="Ciobanu D."/>
            <person name="Clum A."/>
            <person name="Salamov A."/>
            <person name="Andreopoulos B."/>
            <person name="Cheng J.F."/>
            <person name="Woyke T."/>
            <person name="Pelin A."/>
            <person name="Henrissat B."/>
            <person name="Reynolds N.K."/>
            <person name="Benny G.L."/>
            <person name="Smith M.E."/>
            <person name="James T.Y."/>
            <person name="Grigoriev I.V."/>
        </authorList>
    </citation>
    <scope>NUCLEOTIDE SEQUENCE [LARGE SCALE GENOMIC DNA]</scope>
</reference>
<dbReference type="GO" id="GO:0005730">
    <property type="term" value="C:nucleolus"/>
    <property type="evidence" value="ECO:0007669"/>
    <property type="project" value="UniProtKB-SubCell"/>
</dbReference>
<evidence type="ECO:0000256" key="2">
    <source>
        <dbReference type="ARBA" id="ARBA00004604"/>
    </source>
</evidence>
<organism evidence="7 8">
    <name type="scientific">Blyttiomyces helicus</name>
    <dbReference type="NCBI Taxonomy" id="388810"/>
    <lineage>
        <taxon>Eukaryota</taxon>
        <taxon>Fungi</taxon>
        <taxon>Fungi incertae sedis</taxon>
        <taxon>Chytridiomycota</taxon>
        <taxon>Chytridiomycota incertae sedis</taxon>
        <taxon>Chytridiomycetes</taxon>
        <taxon>Chytridiomycetes incertae sedis</taxon>
        <taxon>Blyttiomyces</taxon>
    </lineage>
</organism>
<feature type="region of interest" description="Disordered" evidence="6">
    <location>
        <begin position="1"/>
        <end position="26"/>
    </location>
</feature>
<dbReference type="PANTHER" id="PTHR13243">
    <property type="entry name" value="HSPC111 PROTEIN-RELATED"/>
    <property type="match status" value="1"/>
</dbReference>
<gene>
    <name evidence="7" type="ORF">BDK51DRAFT_26866</name>
</gene>
<evidence type="ECO:0000313" key="8">
    <source>
        <dbReference type="Proteomes" id="UP000269721"/>
    </source>
</evidence>
<dbReference type="PANTHER" id="PTHR13243:SF1">
    <property type="entry name" value="NUCLEOLAR PROTEIN 16"/>
    <property type="match status" value="1"/>
</dbReference>
<comment type="similarity">
    <text evidence="3">Belongs to the NOP16 family.</text>
</comment>
<keyword evidence="5" id="KW-0539">Nucleus</keyword>
<comment type="function">
    <text evidence="1">Involved in the biogenesis of the 60S ribosomal subunit.</text>
</comment>
<sequence length="229" mass="25202">MARPRARRKTRNPLSKVSRKTKNPYNVSMAGAHHLVRDNWDKKLTLKQNYVRLGLLSALNGDAGGNGTEAVDRAAIRAQADAAMNEEIEWRRIDEPAPAPSDDDDSEDDSEDDEGIEGPIAVDPRALAIGAKVSKRHLIPAPATPAAPNPIIAAMEAEARDVVRLERHASEQEGRVFGDLMRKHGKNYAAMARDLKLNKYQLSAGQLKKRIERLLSKGAKVHEPVVAEE</sequence>
<evidence type="ECO:0000313" key="7">
    <source>
        <dbReference type="EMBL" id="RKO90522.1"/>
    </source>
</evidence>
<dbReference type="AlphaFoldDB" id="A0A4P9WDT2"/>
<proteinExistence type="inferred from homology"/>
<accession>A0A4P9WDT2</accession>
<dbReference type="Proteomes" id="UP000269721">
    <property type="component" value="Unassembled WGS sequence"/>
</dbReference>
<keyword evidence="8" id="KW-1185">Reference proteome</keyword>
<dbReference type="OrthoDB" id="285729at2759"/>
<evidence type="ECO:0000256" key="4">
    <source>
        <dbReference type="ARBA" id="ARBA00015522"/>
    </source>
</evidence>
<dbReference type="InterPro" id="IPR019002">
    <property type="entry name" value="Ribosome_biogenesis_Nop16"/>
</dbReference>
<evidence type="ECO:0000256" key="1">
    <source>
        <dbReference type="ARBA" id="ARBA00002889"/>
    </source>
</evidence>
<feature type="region of interest" description="Disordered" evidence="6">
    <location>
        <begin position="86"/>
        <end position="121"/>
    </location>
</feature>
<feature type="compositionally biased region" description="Acidic residues" evidence="6">
    <location>
        <begin position="101"/>
        <end position="116"/>
    </location>
</feature>
<comment type="subcellular location">
    <subcellularLocation>
        <location evidence="2">Nucleus</location>
        <location evidence="2">Nucleolus</location>
    </subcellularLocation>
</comment>